<dbReference type="AlphaFoldDB" id="A0A0A8ZPB1"/>
<accession>A0A0A8ZPB1</accession>
<proteinExistence type="predicted"/>
<evidence type="ECO:0000313" key="1">
    <source>
        <dbReference type="EMBL" id="JAD41269.1"/>
    </source>
</evidence>
<protein>
    <submittedName>
        <fullName evidence="1">Uncharacterized protein</fullName>
    </submittedName>
</protein>
<sequence length="57" mass="6273">MEEPTERACPRAVAFRVMLGRLAAARRNLRSAHGRAHRRSTRCLTAGDGQGVAARRT</sequence>
<dbReference type="EMBL" id="GBRH01256626">
    <property type="protein sequence ID" value="JAD41269.1"/>
    <property type="molecule type" value="Transcribed_RNA"/>
</dbReference>
<reference evidence="1" key="1">
    <citation type="submission" date="2014-09" db="EMBL/GenBank/DDBJ databases">
        <authorList>
            <person name="Magalhaes I.L.F."/>
            <person name="Oliveira U."/>
            <person name="Santos F.R."/>
            <person name="Vidigal T.H.D.A."/>
            <person name="Brescovit A.D."/>
            <person name="Santos A.J."/>
        </authorList>
    </citation>
    <scope>NUCLEOTIDE SEQUENCE</scope>
    <source>
        <tissue evidence="1">Shoot tissue taken approximately 20 cm above the soil surface</tissue>
    </source>
</reference>
<organism evidence="1">
    <name type="scientific">Arundo donax</name>
    <name type="common">Giant reed</name>
    <name type="synonym">Donax arundinaceus</name>
    <dbReference type="NCBI Taxonomy" id="35708"/>
    <lineage>
        <taxon>Eukaryota</taxon>
        <taxon>Viridiplantae</taxon>
        <taxon>Streptophyta</taxon>
        <taxon>Embryophyta</taxon>
        <taxon>Tracheophyta</taxon>
        <taxon>Spermatophyta</taxon>
        <taxon>Magnoliopsida</taxon>
        <taxon>Liliopsida</taxon>
        <taxon>Poales</taxon>
        <taxon>Poaceae</taxon>
        <taxon>PACMAD clade</taxon>
        <taxon>Arundinoideae</taxon>
        <taxon>Arundineae</taxon>
        <taxon>Arundo</taxon>
    </lineage>
</organism>
<name>A0A0A8ZPB1_ARUDO</name>
<reference evidence="1" key="2">
    <citation type="journal article" date="2015" name="Data Brief">
        <title>Shoot transcriptome of the giant reed, Arundo donax.</title>
        <authorList>
            <person name="Barrero R.A."/>
            <person name="Guerrero F.D."/>
            <person name="Moolhuijzen P."/>
            <person name="Goolsby J.A."/>
            <person name="Tidwell J."/>
            <person name="Bellgard S.E."/>
            <person name="Bellgard M.I."/>
        </authorList>
    </citation>
    <scope>NUCLEOTIDE SEQUENCE</scope>
    <source>
        <tissue evidence="1">Shoot tissue taken approximately 20 cm above the soil surface</tissue>
    </source>
</reference>